<sequence>MNASLFPYRLAVGSALVALAAGGWTLYPDALTSTAVARPPLTAELDRPNTDPDGSRLKRSGAVTPIVPALPTLPALTTPPPATKSVQPPKAVRPAGDIALLKLGLAALDAGDVTGAVAARNQLRFGSLDHDILTWAIAISNQPVVPSGEIETAIRMLSSWPGIDDLKRNTERALLRENADPRTVLTAFAGAAPETVEGARILARAQVALGDPAAARTTLAGFWRTQKLEAATEAAVLKEFSQVLSREDHRARMEFMLYNDRTTSAMRVAGLADAEKLAAAWTAVIKGDRNARKLLDDVPKEERSAGYFFASAKQLRRAGKYKDAAGEMLKAPTAKEALADPDAWWVERRVLVRELMDLGDFRTAYKLAAAHAAESPAMAADAEFHAGWIALRMLKDAKTAVGHFEKIAGIAAGPISSSRAHYWLGRAIDAGAPGDARANYEKAAEYGTAFYGQLAAQKLGRKTIPIDMPAATDAERTEFENRDAVAAIRRIEEAGYTADADTLYRELAGELDNPGELSLLAGMAEARGDHYLALRVGKIAAARGMAIGSLAHPTGAIPETANISGAGKALAYAIARQESEFKVGAVSGAGAQGLLQLLPDTAKEMAQKAGMPFSKVLLTTDPAYNATLGSEFLSEQLGRFSGSYVLTFAGYNAGPRRAQDWMKRYGDPRGKPVEEVVDWIERIPFTETRHYVQRVMENYQVYKMRLTGTFDIAADLVEGR</sequence>
<protein>
    <submittedName>
        <fullName evidence="6">Soluble lytic murein transglycosylase</fullName>
    </submittedName>
</protein>
<gene>
    <name evidence="6" type="ORF">SAMN02982922_2918</name>
</gene>
<dbReference type="PANTHER" id="PTHR37423">
    <property type="entry name" value="SOLUBLE LYTIC MUREIN TRANSGLYCOSYLASE-RELATED"/>
    <property type="match status" value="1"/>
</dbReference>
<dbReference type="AlphaFoldDB" id="A0A1X7NYI3"/>
<evidence type="ECO:0000256" key="3">
    <source>
        <dbReference type="ARBA" id="ARBA00022729"/>
    </source>
</evidence>
<dbReference type="Gene3D" id="1.25.20.10">
    <property type="entry name" value="Bacterial muramidases"/>
    <property type="match status" value="1"/>
</dbReference>
<keyword evidence="3" id="KW-0732">Signal</keyword>
<dbReference type="SUPFAM" id="SSF53955">
    <property type="entry name" value="Lysozyme-like"/>
    <property type="match status" value="1"/>
</dbReference>
<dbReference type="CDD" id="cd13401">
    <property type="entry name" value="Slt70-like"/>
    <property type="match status" value="1"/>
</dbReference>
<feature type="domain" description="Transglycosylase SLT" evidence="5">
    <location>
        <begin position="562"/>
        <end position="668"/>
    </location>
</feature>
<evidence type="ECO:0000313" key="6">
    <source>
        <dbReference type="EMBL" id="SMH43505.1"/>
    </source>
</evidence>
<dbReference type="InterPro" id="IPR008939">
    <property type="entry name" value="Lytic_TGlycosylase_superhlx_U"/>
</dbReference>
<dbReference type="RefSeq" id="WP_085464810.1">
    <property type="nucleotide sequence ID" value="NZ_FXBL01000004.1"/>
</dbReference>
<feature type="compositionally biased region" description="Basic and acidic residues" evidence="4">
    <location>
        <begin position="44"/>
        <end position="56"/>
    </location>
</feature>
<organism evidence="6 7">
    <name type="scientific">Mesorhizobium australicum</name>
    <dbReference type="NCBI Taxonomy" id="536018"/>
    <lineage>
        <taxon>Bacteria</taxon>
        <taxon>Pseudomonadati</taxon>
        <taxon>Pseudomonadota</taxon>
        <taxon>Alphaproteobacteria</taxon>
        <taxon>Hyphomicrobiales</taxon>
        <taxon>Phyllobacteriaceae</taxon>
        <taxon>Mesorhizobium</taxon>
    </lineage>
</organism>
<dbReference type="Pfam" id="PF01464">
    <property type="entry name" value="SLT"/>
    <property type="match status" value="1"/>
</dbReference>
<dbReference type="GO" id="GO:0042597">
    <property type="term" value="C:periplasmic space"/>
    <property type="evidence" value="ECO:0007669"/>
    <property type="project" value="InterPro"/>
</dbReference>
<evidence type="ECO:0000256" key="1">
    <source>
        <dbReference type="ARBA" id="ARBA00007734"/>
    </source>
</evidence>
<dbReference type="Gene3D" id="1.10.530.10">
    <property type="match status" value="1"/>
</dbReference>
<evidence type="ECO:0000256" key="2">
    <source>
        <dbReference type="ARBA" id="ARBA00009387"/>
    </source>
</evidence>
<evidence type="ECO:0000313" key="7">
    <source>
        <dbReference type="Proteomes" id="UP000193083"/>
    </source>
</evidence>
<accession>A0A1X7NYI3</accession>
<evidence type="ECO:0000259" key="5">
    <source>
        <dbReference type="Pfam" id="PF01464"/>
    </source>
</evidence>
<evidence type="ECO:0000256" key="4">
    <source>
        <dbReference type="SAM" id="MobiDB-lite"/>
    </source>
</evidence>
<dbReference type="Proteomes" id="UP000193083">
    <property type="component" value="Unassembled WGS sequence"/>
</dbReference>
<feature type="region of interest" description="Disordered" evidence="4">
    <location>
        <begin position="41"/>
        <end position="60"/>
    </location>
</feature>
<keyword evidence="7" id="KW-1185">Reference proteome</keyword>
<comment type="similarity">
    <text evidence="1">Belongs to the transglycosylase Slt family.</text>
</comment>
<dbReference type="GO" id="GO:0004553">
    <property type="term" value="F:hydrolase activity, hydrolyzing O-glycosyl compounds"/>
    <property type="evidence" value="ECO:0007669"/>
    <property type="project" value="InterPro"/>
</dbReference>
<dbReference type="EMBL" id="FXBL01000004">
    <property type="protein sequence ID" value="SMH43505.1"/>
    <property type="molecule type" value="Genomic_DNA"/>
</dbReference>
<dbReference type="PANTHER" id="PTHR37423:SF2">
    <property type="entry name" value="MEMBRANE-BOUND LYTIC MUREIN TRANSGLYCOSYLASE C"/>
    <property type="match status" value="1"/>
</dbReference>
<name>A0A1X7NYI3_9HYPH</name>
<comment type="similarity">
    <text evidence="2">Belongs to the virb1 family.</text>
</comment>
<dbReference type="InterPro" id="IPR008258">
    <property type="entry name" value="Transglycosylase_SLT_dom_1"/>
</dbReference>
<proteinExistence type="inferred from homology"/>
<reference evidence="6 7" key="1">
    <citation type="submission" date="2017-04" db="EMBL/GenBank/DDBJ databases">
        <authorList>
            <person name="Afonso C.L."/>
            <person name="Miller P.J."/>
            <person name="Scott M.A."/>
            <person name="Spackman E."/>
            <person name="Goraichik I."/>
            <person name="Dimitrov K.M."/>
            <person name="Suarez D.L."/>
            <person name="Swayne D.E."/>
        </authorList>
    </citation>
    <scope>NUCLEOTIDE SEQUENCE [LARGE SCALE GENOMIC DNA]</scope>
    <source>
        <strain evidence="6 7">B5P</strain>
    </source>
</reference>
<dbReference type="OrthoDB" id="9815002at2"/>
<dbReference type="SUPFAM" id="SSF48435">
    <property type="entry name" value="Bacterial muramidases"/>
    <property type="match status" value="1"/>
</dbReference>
<dbReference type="InterPro" id="IPR023346">
    <property type="entry name" value="Lysozyme-like_dom_sf"/>
</dbReference>